<evidence type="ECO:0000313" key="3">
    <source>
        <dbReference type="Proteomes" id="UP001364224"/>
    </source>
</evidence>
<dbReference type="EMBL" id="JAZHRV010000001">
    <property type="protein sequence ID" value="MEH2555705.1"/>
    <property type="molecule type" value="Genomic_DNA"/>
</dbReference>
<feature type="domain" description="DUF4145" evidence="1">
    <location>
        <begin position="14"/>
        <end position="105"/>
    </location>
</feature>
<evidence type="ECO:0000313" key="2">
    <source>
        <dbReference type="EMBL" id="MEH2555705.1"/>
    </source>
</evidence>
<sequence>MVKELKLSFELYWGDYSVCASRLRTSLERMMDHFGVAKTRIQKKDAAKDGKRRVLDLSARIDMFANKIGSKEHSETPHALRTIGNLGAHSSKVSQAAVLDAYQLCEMALEDLFKDRGESTKAIIKRLKAHR</sequence>
<gene>
    <name evidence="2" type="ORF">V1286_003234</name>
</gene>
<accession>A0ABU8BB07</accession>
<dbReference type="Pfam" id="PF13643">
    <property type="entry name" value="DUF4145"/>
    <property type="match status" value="1"/>
</dbReference>
<dbReference type="InterPro" id="IPR025285">
    <property type="entry name" value="DUF4145"/>
</dbReference>
<name>A0ABU8BB07_9BRAD</name>
<dbReference type="Proteomes" id="UP001364224">
    <property type="component" value="Unassembled WGS sequence"/>
</dbReference>
<reference evidence="2 3" key="1">
    <citation type="submission" date="2024-02" db="EMBL/GenBank/DDBJ databases">
        <title>Adaptive strategies in a cosmopolitan and abundant soil bacterium.</title>
        <authorList>
            <person name="Carini P."/>
        </authorList>
    </citation>
    <scope>NUCLEOTIDE SEQUENCE [LARGE SCALE GENOMIC DNA]</scope>
    <source>
        <strain evidence="2 3">AZCC 1608</strain>
    </source>
</reference>
<organism evidence="2 3">
    <name type="scientific">Bradyrhizobium algeriense</name>
    <dbReference type="NCBI Taxonomy" id="634784"/>
    <lineage>
        <taxon>Bacteria</taxon>
        <taxon>Pseudomonadati</taxon>
        <taxon>Pseudomonadota</taxon>
        <taxon>Alphaproteobacteria</taxon>
        <taxon>Hyphomicrobiales</taxon>
        <taxon>Nitrobacteraceae</taxon>
        <taxon>Bradyrhizobium</taxon>
    </lineage>
</organism>
<proteinExistence type="predicted"/>
<keyword evidence="3" id="KW-1185">Reference proteome</keyword>
<dbReference type="RefSeq" id="WP_334480865.1">
    <property type="nucleotide sequence ID" value="NZ_JAZHRV010000001.1"/>
</dbReference>
<comment type="caution">
    <text evidence="2">The sequence shown here is derived from an EMBL/GenBank/DDBJ whole genome shotgun (WGS) entry which is preliminary data.</text>
</comment>
<protein>
    <recommendedName>
        <fullName evidence="1">DUF4145 domain-containing protein</fullName>
    </recommendedName>
</protein>
<evidence type="ECO:0000259" key="1">
    <source>
        <dbReference type="Pfam" id="PF13643"/>
    </source>
</evidence>